<evidence type="ECO:0000313" key="4">
    <source>
        <dbReference type="EMBL" id="GAA4000609.1"/>
    </source>
</evidence>
<gene>
    <name evidence="4" type="ORF">GCM10022408_09690</name>
</gene>
<dbReference type="Gene3D" id="3.30.420.10">
    <property type="entry name" value="Ribonuclease H-like superfamily/Ribonuclease H"/>
    <property type="match status" value="1"/>
</dbReference>
<accession>A0ABP7RPS9</accession>
<dbReference type="InterPro" id="IPR001584">
    <property type="entry name" value="Integrase_cat-core"/>
</dbReference>
<protein>
    <submittedName>
        <fullName evidence="4">IS30-like element IS1655 family transposase</fullName>
    </submittedName>
</protein>
<evidence type="ECO:0000256" key="1">
    <source>
        <dbReference type="ARBA" id="ARBA00023172"/>
    </source>
</evidence>
<organism evidence="4 5">
    <name type="scientific">Hymenobacter fastidiosus</name>
    <dbReference type="NCBI Taxonomy" id="486264"/>
    <lineage>
        <taxon>Bacteria</taxon>
        <taxon>Pseudomonadati</taxon>
        <taxon>Bacteroidota</taxon>
        <taxon>Cytophagia</taxon>
        <taxon>Cytophagales</taxon>
        <taxon>Hymenobacteraceae</taxon>
        <taxon>Hymenobacter</taxon>
    </lineage>
</organism>
<dbReference type="InterPro" id="IPR012337">
    <property type="entry name" value="RNaseH-like_sf"/>
</dbReference>
<feature type="domain" description="Integrase catalytic" evidence="3">
    <location>
        <begin position="153"/>
        <end position="314"/>
    </location>
</feature>
<reference evidence="5" key="1">
    <citation type="journal article" date="2019" name="Int. J. Syst. Evol. Microbiol.">
        <title>The Global Catalogue of Microorganisms (GCM) 10K type strain sequencing project: providing services to taxonomists for standard genome sequencing and annotation.</title>
        <authorList>
            <consortium name="The Broad Institute Genomics Platform"/>
            <consortium name="The Broad Institute Genome Sequencing Center for Infectious Disease"/>
            <person name="Wu L."/>
            <person name="Ma J."/>
        </authorList>
    </citation>
    <scope>NUCLEOTIDE SEQUENCE [LARGE SCALE GENOMIC DNA]</scope>
    <source>
        <strain evidence="5">JCM 17224</strain>
    </source>
</reference>
<keyword evidence="1" id="KW-0233">DNA recombination</keyword>
<comment type="caution">
    <text evidence="4">The sequence shown here is derived from an EMBL/GenBank/DDBJ whole genome shotgun (WGS) entry which is preliminary data.</text>
</comment>
<dbReference type="SUPFAM" id="SSF53098">
    <property type="entry name" value="Ribonuclease H-like"/>
    <property type="match status" value="1"/>
</dbReference>
<dbReference type="NCBIfam" id="NF033563">
    <property type="entry name" value="transpos_IS30"/>
    <property type="match status" value="1"/>
</dbReference>
<dbReference type="InterPro" id="IPR025246">
    <property type="entry name" value="IS30-like_HTH"/>
</dbReference>
<dbReference type="EMBL" id="BAABDJ010000006">
    <property type="protein sequence ID" value="GAA4000609.1"/>
    <property type="molecule type" value="Genomic_DNA"/>
</dbReference>
<keyword evidence="5" id="KW-1185">Reference proteome</keyword>
<proteinExistence type="predicted"/>
<dbReference type="PROSITE" id="PS50994">
    <property type="entry name" value="INTEGRASE"/>
    <property type="match status" value="1"/>
</dbReference>
<dbReference type="InterPro" id="IPR036397">
    <property type="entry name" value="RNaseH_sf"/>
</dbReference>
<dbReference type="Proteomes" id="UP001500567">
    <property type="component" value="Unassembled WGS sequence"/>
</dbReference>
<sequence length="323" mass="36978">MPHLTLSQRYQIGSLRHLKPAEIARRIGKDRSVVTRELARNGPTRHAYQPQTAHKRAAQRKRANALKMTPALTATITEGLAQQWSPDQIKGRCQQQGQPMLSRAAIYAHIWRDQRQGGQLYKDVRHANRPYRKRSGKPDGRGKAARRAAKPSIDQRPAVVAEKSRFGDWELDTVLGPQQKGVLVTITERSSNYLLMQRVDDKSAAQTRQAIIDSLSQSGLPVHTLTSDNGTEFADYERIAKALKTSFYFAHPYHAWERGANEHNNKLIRQYLPKKQDFSQMSPQQILTYQERINDRPRKKLNYATPNERLKSLFSTQFVAFQT</sequence>
<dbReference type="RefSeq" id="WP_345071363.1">
    <property type="nucleotide sequence ID" value="NZ_BAABDJ010000006.1"/>
</dbReference>
<feature type="region of interest" description="Disordered" evidence="2">
    <location>
        <begin position="125"/>
        <end position="155"/>
    </location>
</feature>
<dbReference type="PANTHER" id="PTHR10948">
    <property type="entry name" value="TRANSPOSASE"/>
    <property type="match status" value="1"/>
</dbReference>
<dbReference type="Pfam" id="PF00665">
    <property type="entry name" value="rve"/>
    <property type="match status" value="1"/>
</dbReference>
<evidence type="ECO:0000256" key="2">
    <source>
        <dbReference type="SAM" id="MobiDB-lite"/>
    </source>
</evidence>
<dbReference type="InterPro" id="IPR053392">
    <property type="entry name" value="Transposase_IS30-like"/>
</dbReference>
<evidence type="ECO:0000259" key="3">
    <source>
        <dbReference type="PROSITE" id="PS50994"/>
    </source>
</evidence>
<name>A0ABP7RPS9_9BACT</name>
<dbReference type="PANTHER" id="PTHR10948:SF23">
    <property type="entry name" value="TRANSPOSASE INSI FOR INSERTION SEQUENCE ELEMENT IS30A-RELATED"/>
    <property type="match status" value="1"/>
</dbReference>
<dbReference type="Pfam" id="PF13936">
    <property type="entry name" value="HTH_38"/>
    <property type="match status" value="1"/>
</dbReference>
<evidence type="ECO:0000313" key="5">
    <source>
        <dbReference type="Proteomes" id="UP001500567"/>
    </source>
</evidence>
<dbReference type="InterPro" id="IPR051917">
    <property type="entry name" value="Transposase-Integrase"/>
</dbReference>